<keyword evidence="7" id="KW-0677">Repeat</keyword>
<keyword evidence="8 12" id="KW-1133">Transmembrane helix</keyword>
<dbReference type="Pfam" id="PF23598">
    <property type="entry name" value="LRR_14"/>
    <property type="match status" value="1"/>
</dbReference>
<organism evidence="16 17">
    <name type="scientific">Quillaja saponaria</name>
    <name type="common">Soap bark tree</name>
    <dbReference type="NCBI Taxonomy" id="32244"/>
    <lineage>
        <taxon>Eukaryota</taxon>
        <taxon>Viridiplantae</taxon>
        <taxon>Streptophyta</taxon>
        <taxon>Embryophyta</taxon>
        <taxon>Tracheophyta</taxon>
        <taxon>Spermatophyta</taxon>
        <taxon>Magnoliopsida</taxon>
        <taxon>eudicotyledons</taxon>
        <taxon>Gunneridae</taxon>
        <taxon>Pentapetalae</taxon>
        <taxon>rosids</taxon>
        <taxon>fabids</taxon>
        <taxon>Fabales</taxon>
        <taxon>Quillajaceae</taxon>
        <taxon>Quillaja</taxon>
    </lineage>
</organism>
<dbReference type="Proteomes" id="UP001163823">
    <property type="component" value="Chromosome 4"/>
</dbReference>
<evidence type="ECO:0000256" key="6">
    <source>
        <dbReference type="ARBA" id="ARBA00022729"/>
    </source>
</evidence>
<comment type="caution">
    <text evidence="16">The sequence shown here is derived from an EMBL/GenBank/DDBJ whole genome shotgun (WGS) entry which is preliminary data.</text>
</comment>
<name>A0AAD7M4X3_QUISA</name>
<keyword evidence="9 12" id="KW-0472">Membrane</keyword>
<evidence type="ECO:0000256" key="12">
    <source>
        <dbReference type="SAM" id="Phobius"/>
    </source>
</evidence>
<dbReference type="FunFam" id="3.80.10.10:FF:000095">
    <property type="entry name" value="LRR receptor-like serine/threonine-protein kinase GSO1"/>
    <property type="match status" value="1"/>
</dbReference>
<evidence type="ECO:0000256" key="11">
    <source>
        <dbReference type="ARBA" id="ARBA00023180"/>
    </source>
</evidence>
<dbReference type="InterPro" id="IPR001611">
    <property type="entry name" value="Leu-rich_rpt"/>
</dbReference>
<gene>
    <name evidence="16" type="ORF">O6P43_008210</name>
</gene>
<evidence type="ECO:0000256" key="13">
    <source>
        <dbReference type="SAM" id="SignalP"/>
    </source>
</evidence>
<feature type="signal peptide" evidence="13">
    <location>
        <begin position="1"/>
        <end position="20"/>
    </location>
</feature>
<evidence type="ECO:0000256" key="5">
    <source>
        <dbReference type="ARBA" id="ARBA00022692"/>
    </source>
</evidence>
<feature type="domain" description="Disease resistance R13L4/SHOC-2-like LRR" evidence="15">
    <location>
        <begin position="275"/>
        <end position="449"/>
    </location>
</feature>
<dbReference type="SMART" id="SM00369">
    <property type="entry name" value="LRR_TYP"/>
    <property type="match status" value="10"/>
</dbReference>
<comment type="subcellular location">
    <subcellularLocation>
        <location evidence="1">Cell membrane</location>
        <topology evidence="1">Single-pass type I membrane protein</topology>
    </subcellularLocation>
</comment>
<evidence type="ECO:0000259" key="15">
    <source>
        <dbReference type="Pfam" id="PF23598"/>
    </source>
</evidence>
<evidence type="ECO:0000256" key="1">
    <source>
        <dbReference type="ARBA" id="ARBA00004251"/>
    </source>
</evidence>
<dbReference type="SUPFAM" id="SSF52047">
    <property type="entry name" value="RNI-like"/>
    <property type="match status" value="1"/>
</dbReference>
<keyword evidence="3" id="KW-1003">Cell membrane</keyword>
<dbReference type="PANTHER" id="PTHR48063">
    <property type="entry name" value="LRR RECEPTOR-LIKE KINASE"/>
    <property type="match status" value="1"/>
</dbReference>
<evidence type="ECO:0000256" key="7">
    <source>
        <dbReference type="ARBA" id="ARBA00022737"/>
    </source>
</evidence>
<dbReference type="Gene3D" id="3.80.10.10">
    <property type="entry name" value="Ribonuclease Inhibitor"/>
    <property type="match status" value="3"/>
</dbReference>
<dbReference type="InterPro" id="IPR046956">
    <property type="entry name" value="RLP23-like"/>
</dbReference>
<dbReference type="Pfam" id="PF08263">
    <property type="entry name" value="LRRNT_2"/>
    <property type="match status" value="1"/>
</dbReference>
<feature type="chain" id="PRO_5042253792" evidence="13">
    <location>
        <begin position="21"/>
        <end position="933"/>
    </location>
</feature>
<keyword evidence="4" id="KW-0433">Leucine-rich repeat</keyword>
<evidence type="ECO:0000313" key="16">
    <source>
        <dbReference type="EMBL" id="KAJ7969953.1"/>
    </source>
</evidence>
<dbReference type="SUPFAM" id="SSF52058">
    <property type="entry name" value="L domain-like"/>
    <property type="match status" value="2"/>
</dbReference>
<dbReference type="PANTHER" id="PTHR48063:SF98">
    <property type="entry name" value="LRR RECEPTOR-LIKE SERINE_THREONINE-PROTEIN KINASE FLS2"/>
    <property type="match status" value="1"/>
</dbReference>
<reference evidence="16" key="1">
    <citation type="journal article" date="2023" name="Science">
        <title>Elucidation of the pathway for biosynthesis of saponin adjuvants from the soapbark tree.</title>
        <authorList>
            <person name="Reed J."/>
            <person name="Orme A."/>
            <person name="El-Demerdash A."/>
            <person name="Owen C."/>
            <person name="Martin L.B.B."/>
            <person name="Misra R.C."/>
            <person name="Kikuchi S."/>
            <person name="Rejzek M."/>
            <person name="Martin A.C."/>
            <person name="Harkess A."/>
            <person name="Leebens-Mack J."/>
            <person name="Louveau T."/>
            <person name="Stephenson M.J."/>
            <person name="Osbourn A."/>
        </authorList>
    </citation>
    <scope>NUCLEOTIDE SEQUENCE</scope>
    <source>
        <strain evidence="16">S10</strain>
    </source>
</reference>
<keyword evidence="10 16" id="KW-0675">Receptor</keyword>
<dbReference type="InterPro" id="IPR032675">
    <property type="entry name" value="LRR_dom_sf"/>
</dbReference>
<dbReference type="AlphaFoldDB" id="A0AAD7M4X3"/>
<dbReference type="FunFam" id="3.80.10.10:FF:001347">
    <property type="entry name" value="LRR receptor-like serine/threonine-protein kinase GSO2"/>
    <property type="match status" value="1"/>
</dbReference>
<dbReference type="Pfam" id="PF13855">
    <property type="entry name" value="LRR_8"/>
    <property type="match status" value="1"/>
</dbReference>
<dbReference type="SMART" id="SM00365">
    <property type="entry name" value="LRR_SD22"/>
    <property type="match status" value="6"/>
</dbReference>
<evidence type="ECO:0000256" key="4">
    <source>
        <dbReference type="ARBA" id="ARBA00022614"/>
    </source>
</evidence>
<dbReference type="GO" id="GO:0016301">
    <property type="term" value="F:kinase activity"/>
    <property type="evidence" value="ECO:0007669"/>
    <property type="project" value="UniProtKB-KW"/>
</dbReference>
<proteinExistence type="inferred from homology"/>
<dbReference type="FunFam" id="3.80.10.10:FF:000299">
    <property type="entry name" value="Piriformospora indica-insensitive protein 2"/>
    <property type="match status" value="1"/>
</dbReference>
<keyword evidence="17" id="KW-1185">Reference proteome</keyword>
<evidence type="ECO:0000256" key="10">
    <source>
        <dbReference type="ARBA" id="ARBA00023170"/>
    </source>
</evidence>
<keyword evidence="5 12" id="KW-0812">Transmembrane</keyword>
<dbReference type="Pfam" id="PF00560">
    <property type="entry name" value="LRR_1"/>
    <property type="match status" value="8"/>
</dbReference>
<evidence type="ECO:0000256" key="9">
    <source>
        <dbReference type="ARBA" id="ARBA00023136"/>
    </source>
</evidence>
<evidence type="ECO:0000313" key="17">
    <source>
        <dbReference type="Proteomes" id="UP001163823"/>
    </source>
</evidence>
<dbReference type="InterPro" id="IPR003591">
    <property type="entry name" value="Leu-rich_rpt_typical-subtyp"/>
</dbReference>
<keyword evidence="16" id="KW-0418">Kinase</keyword>
<dbReference type="FunFam" id="3.80.10.10:FF:000111">
    <property type="entry name" value="LRR receptor-like serine/threonine-protein kinase ERECTA"/>
    <property type="match status" value="1"/>
</dbReference>
<dbReference type="GO" id="GO:0005886">
    <property type="term" value="C:plasma membrane"/>
    <property type="evidence" value="ECO:0007669"/>
    <property type="project" value="UniProtKB-SubCell"/>
</dbReference>
<keyword evidence="11" id="KW-0325">Glycoprotein</keyword>
<accession>A0AAD7M4X3</accession>
<dbReference type="InterPro" id="IPR013210">
    <property type="entry name" value="LRR_N_plant-typ"/>
</dbReference>
<evidence type="ECO:0000256" key="2">
    <source>
        <dbReference type="ARBA" id="ARBA00009592"/>
    </source>
</evidence>
<comment type="similarity">
    <text evidence="2">Belongs to the RLP family.</text>
</comment>
<dbReference type="EMBL" id="JARAOO010000004">
    <property type="protein sequence ID" value="KAJ7969953.1"/>
    <property type="molecule type" value="Genomic_DNA"/>
</dbReference>
<keyword evidence="6 13" id="KW-0732">Signal</keyword>
<dbReference type="InterPro" id="IPR055414">
    <property type="entry name" value="LRR_R13L4/SHOC2-like"/>
</dbReference>
<dbReference type="KEGG" id="qsa:O6P43_008210"/>
<feature type="transmembrane region" description="Helical" evidence="12">
    <location>
        <begin position="871"/>
        <end position="892"/>
    </location>
</feature>
<keyword evidence="16" id="KW-0808">Transferase</keyword>
<feature type="domain" description="Leucine-rich repeat-containing N-terminal plant-type" evidence="14">
    <location>
        <begin position="28"/>
        <end position="67"/>
    </location>
</feature>
<evidence type="ECO:0000256" key="3">
    <source>
        <dbReference type="ARBA" id="ARBA00022475"/>
    </source>
</evidence>
<sequence length="933" mass="104391">MTTPFAILLPLLLLSISCHGASNMTCNEKERQVLLSFKQKLNDPSNRLVSWSAQQQDCCKWMGVTCNNITGRVTELNLTTPLDSGFLELSGEINPSLLELKFLTHLDLSLNYFVHSTIPSFLGSLESLRHLDLSFSGFKGLIPRQLGNLSNLQYLDLGYNYALRVDNLDWVSSLSSLEYLGLSGVDLHEQLAWPQVSCTLPSILELHLVSCQIDDNMIPPEVHSNFTSLQVLDLANNNLNHGIPPWISNFSTSLSELDLGNNFMQGEIPHFILEFQRLKKLDLQGNQFHGRIPESIVQLKHLESIILHNNSFNGPFPSSLVNLTFLRMLNLGHNQLNGSVPETLGFLSNLEELYLGNNLLTGGVPKTIGLLSNLVTLDVSSNSLEGPIEEEHFSKLSKLKQLHLSSTNLFLNVSPAWVPRFQLDFLLMGSCRVGPRFPTWLQTQKSLRILMISKSGISDMVPRWFWNWTVQLEFMDLSSNQISGNISAGVLFNSSTINLSSNNFKGQVPRLSNHVEVLNIANNSLSGPISQFFCEKLNWKNKLAVLDISNNLLSGDLGRCWMHWQSLMHLNLGSNQLFGEIHDSIGNLYGLESLRLNHNSFSGYVPSTLQNCSLLRFIDIGENKLSDTIPLWMWEMESLLVIRLRSNQFSGVITEKLCQLSSLIVLDLANNSLSGTIPNCWNNIKAMVVADDINSNPLQYSFGYDNNFDSYKQSLTLSPKGGELEYKDNLILVRIIDLSSNKFSGPIPSEISSLAALRFLNLAKNSLSGEIPKGIGSMKLLESLDLSMNNISGAIPQGLSYLSFLSHLNLSYNNLSGAIPKSTQLQSFDPLSYAGNAELCGDPLTKCTMQEESQQNSHHVDQGDEEDKSHFYIGLGIGFAAGFWGFCSVVFFNRNWRHAYFQFLDSTRDKVYVTFFLMVKWFSVKFRSGLPAR</sequence>
<evidence type="ECO:0000259" key="14">
    <source>
        <dbReference type="Pfam" id="PF08263"/>
    </source>
</evidence>
<evidence type="ECO:0000256" key="8">
    <source>
        <dbReference type="ARBA" id="ARBA00022989"/>
    </source>
</evidence>
<protein>
    <submittedName>
        <fullName evidence="16">Leucine-rich receptor-like kinase family protein</fullName>
    </submittedName>
</protein>